<proteinExistence type="predicted"/>
<reference evidence="1 2" key="1">
    <citation type="journal article" date="2019" name="Genome Biol. Evol.">
        <title>Nanopore Sequencing Significantly Improves Genome Assembly of the Protozoan Parasite Trypanosoma cruzi.</title>
        <authorList>
            <person name="Diaz-Viraque F."/>
            <person name="Pita S."/>
            <person name="Greif G."/>
            <person name="de Souza R.C.M."/>
            <person name="Iraola G."/>
            <person name="Robello C."/>
        </authorList>
    </citation>
    <scope>NUCLEOTIDE SEQUENCE [LARGE SCALE GENOMIC DNA]</scope>
    <source>
        <strain evidence="1 2">Berenice</strain>
    </source>
</reference>
<dbReference type="EMBL" id="JABDHM010000060">
    <property type="protein sequence ID" value="KAF5219935.1"/>
    <property type="molecule type" value="Genomic_DNA"/>
</dbReference>
<evidence type="ECO:0000313" key="1">
    <source>
        <dbReference type="EMBL" id="KAF5219935.1"/>
    </source>
</evidence>
<gene>
    <name evidence="1" type="ORF">ECC02_007054</name>
</gene>
<dbReference type="Proteomes" id="UP000583944">
    <property type="component" value="Unassembled WGS sequence"/>
</dbReference>
<evidence type="ECO:0000313" key="2">
    <source>
        <dbReference type="Proteomes" id="UP000583944"/>
    </source>
</evidence>
<name>A0A7J6Y0F1_TRYCR</name>
<organism evidence="1 2">
    <name type="scientific">Trypanosoma cruzi</name>
    <dbReference type="NCBI Taxonomy" id="5693"/>
    <lineage>
        <taxon>Eukaryota</taxon>
        <taxon>Discoba</taxon>
        <taxon>Euglenozoa</taxon>
        <taxon>Kinetoplastea</taxon>
        <taxon>Metakinetoplastina</taxon>
        <taxon>Trypanosomatida</taxon>
        <taxon>Trypanosomatidae</taxon>
        <taxon>Trypanosoma</taxon>
        <taxon>Schizotrypanum</taxon>
    </lineage>
</organism>
<dbReference type="AlphaFoldDB" id="A0A7J6Y0F1"/>
<comment type="caution">
    <text evidence="1">The sequence shown here is derived from an EMBL/GenBank/DDBJ whole genome shotgun (WGS) entry which is preliminary data.</text>
</comment>
<accession>A0A7J6Y0F1</accession>
<protein>
    <submittedName>
        <fullName evidence="1">Uncharacterized protein</fullName>
    </submittedName>
</protein>
<dbReference type="VEuPathDB" id="TriTrypDB:BCY84_04647"/>
<sequence>MIILSVERLFSLLLQIGISVMAIDHILLRCHFSSASLSLLTLILETVNSPVMRQSFPSCVFHRHELMEKSEYMCECAQLTEVYDLFCQQAKQVDAFASADLGPNVNPTSLALHESISMTASHADYDSLTRCHILETLTEDQVAFFWEHAVMFAAEHILNSFHVSLRRGKAVMGVFITRNAVADFSVGLITQGTWRDQRLQEAVSQFSGPHTLNKVYAELPLCAAYRTANVRLWWEPRVERVTPHRVMPPVKVILEQQQQEQVDKTQLCGYTAVNVFLCRPAASKLCGTTRKLLNGADGGVAGKAVIPAAEKRNGEINLKAAAFSIDDSHGAARCREQAPWQRSVVLHFDDLFVLEEGEHLVGVEVERLPSYKAFIPALYGHLAPFLVVAHENA</sequence>
<dbReference type="VEuPathDB" id="TriTrypDB:ECC02_007054"/>